<dbReference type="InterPro" id="IPR036145">
    <property type="entry name" value="MinC_C_sf"/>
</dbReference>
<dbReference type="EMBL" id="JAUSTP010000001">
    <property type="protein sequence ID" value="MDQ0188321.1"/>
    <property type="molecule type" value="Genomic_DNA"/>
</dbReference>
<dbReference type="InterPro" id="IPR016098">
    <property type="entry name" value="CAP/MinC_C"/>
</dbReference>
<evidence type="ECO:0000256" key="3">
    <source>
        <dbReference type="ARBA" id="ARBA00023210"/>
    </source>
</evidence>
<dbReference type="SUPFAM" id="SSF63848">
    <property type="entry name" value="Cell-division inhibitor MinC, C-terminal domain"/>
    <property type="match status" value="1"/>
</dbReference>
<keyword evidence="3 6" id="KW-0717">Septation</keyword>
<evidence type="ECO:0000256" key="1">
    <source>
        <dbReference type="ARBA" id="ARBA00006291"/>
    </source>
</evidence>
<comment type="caution">
    <text evidence="9">The sequence shown here is derived from an EMBL/GenBank/DDBJ whole genome shotgun (WGS) entry which is preliminary data.</text>
</comment>
<evidence type="ECO:0000256" key="6">
    <source>
        <dbReference type="HAMAP-Rule" id="MF_00267"/>
    </source>
</evidence>
<dbReference type="Gene3D" id="2.160.20.70">
    <property type="match status" value="1"/>
</dbReference>
<keyword evidence="4 6" id="KW-0131">Cell cycle</keyword>
<evidence type="ECO:0000313" key="9">
    <source>
        <dbReference type="EMBL" id="MDQ0188321.1"/>
    </source>
</evidence>
<reference evidence="9 10" key="1">
    <citation type="submission" date="2023-07" db="EMBL/GenBank/DDBJ databases">
        <title>Genomic Encyclopedia of Type Strains, Phase IV (KMG-IV): sequencing the most valuable type-strain genomes for metagenomic binning, comparative biology and taxonomic classification.</title>
        <authorList>
            <person name="Goeker M."/>
        </authorList>
    </citation>
    <scope>NUCLEOTIDE SEQUENCE [LARGE SCALE GENOMIC DNA]</scope>
    <source>
        <strain evidence="9 10">DSM 4006</strain>
    </source>
</reference>
<dbReference type="Proteomes" id="UP001232973">
    <property type="component" value="Unassembled WGS sequence"/>
</dbReference>
<comment type="subunit">
    <text evidence="5 6">Interacts with MinD and FtsZ.</text>
</comment>
<dbReference type="HAMAP" id="MF_00267">
    <property type="entry name" value="MinC"/>
    <property type="match status" value="1"/>
</dbReference>
<comment type="similarity">
    <text evidence="1 6">Belongs to the MinC family.</text>
</comment>
<sequence>MAVRVRQLAQPPVAIKGTKDGLLFLLDEHCEFEKLVAHLESVLDGEGSVLFSDAEVPVSIEYGSRQLTLTENRALLDVFLKRENFLIRSFGPGGRGKSRHSSVPELPKQSIIKGTVRNGQRLEFEGDVVLIGDVNPGGELVATGDVYVFGKLRGIAHAGAAGDSRAIIAAAEFGPLQLRIADVVSRSPERESGQALYTFMEFAYVRDGVMAVDKMVYRTSLLESMPG</sequence>
<evidence type="ECO:0000256" key="2">
    <source>
        <dbReference type="ARBA" id="ARBA00022618"/>
    </source>
</evidence>
<evidence type="ECO:0000256" key="4">
    <source>
        <dbReference type="ARBA" id="ARBA00023306"/>
    </source>
</evidence>
<keyword evidence="10" id="KW-1185">Reference proteome</keyword>
<evidence type="ECO:0000313" key="10">
    <source>
        <dbReference type="Proteomes" id="UP001232973"/>
    </source>
</evidence>
<name>A0ABT9XDF1_9BACL</name>
<dbReference type="InterPro" id="IPR005526">
    <property type="entry name" value="Septum_form_inhib_MinC_C"/>
</dbReference>
<dbReference type="Pfam" id="PF03775">
    <property type="entry name" value="MinC_C"/>
    <property type="match status" value="1"/>
</dbReference>
<gene>
    <name evidence="6" type="primary">minC</name>
    <name evidence="9" type="ORF">J2S03_000125</name>
</gene>
<proteinExistence type="inferred from homology"/>
<dbReference type="InterPro" id="IPR013033">
    <property type="entry name" value="MinC"/>
</dbReference>
<dbReference type="RefSeq" id="WP_274455725.1">
    <property type="nucleotide sequence ID" value="NZ_CP067097.1"/>
</dbReference>
<dbReference type="PANTHER" id="PTHR34108">
    <property type="entry name" value="SEPTUM SITE-DETERMINING PROTEIN MINC"/>
    <property type="match status" value="1"/>
</dbReference>
<evidence type="ECO:0000256" key="5">
    <source>
        <dbReference type="ARBA" id="ARBA00046874"/>
    </source>
</evidence>
<feature type="domain" description="Septum site-determining protein MinC N-terminal" evidence="8">
    <location>
        <begin position="13"/>
        <end position="90"/>
    </location>
</feature>
<protein>
    <recommendedName>
        <fullName evidence="6">Probable septum site-determining protein MinC</fullName>
    </recommendedName>
</protein>
<accession>A0ABT9XDF1</accession>
<dbReference type="Gene3D" id="3.30.160.540">
    <property type="match status" value="1"/>
</dbReference>
<dbReference type="PANTHER" id="PTHR34108:SF1">
    <property type="entry name" value="SEPTUM SITE-DETERMINING PROTEIN MINC"/>
    <property type="match status" value="1"/>
</dbReference>
<dbReference type="NCBIfam" id="TIGR01222">
    <property type="entry name" value="minC"/>
    <property type="match status" value="1"/>
</dbReference>
<feature type="domain" description="Septum formation inhibitor MinC C-terminal" evidence="7">
    <location>
        <begin position="111"/>
        <end position="206"/>
    </location>
</feature>
<keyword evidence="2 6" id="KW-0132">Cell division</keyword>
<comment type="function">
    <text evidence="6">Cell division inhibitor that blocks the formation of polar Z ring septums. Rapidly oscillates between the poles of the cell to destabilize FtsZ filaments that have formed before they mature into polar Z rings. Prevents FtsZ polymerization.</text>
</comment>
<evidence type="ECO:0000259" key="8">
    <source>
        <dbReference type="Pfam" id="PF22642"/>
    </source>
</evidence>
<evidence type="ECO:0000259" key="7">
    <source>
        <dbReference type="Pfam" id="PF03775"/>
    </source>
</evidence>
<dbReference type="Pfam" id="PF22642">
    <property type="entry name" value="MinC_N_1"/>
    <property type="match status" value="1"/>
</dbReference>
<organism evidence="9 10">
    <name type="scientific">Alicyclobacillus cycloheptanicus</name>
    <dbReference type="NCBI Taxonomy" id="1457"/>
    <lineage>
        <taxon>Bacteria</taxon>
        <taxon>Bacillati</taxon>
        <taxon>Bacillota</taxon>
        <taxon>Bacilli</taxon>
        <taxon>Bacillales</taxon>
        <taxon>Alicyclobacillaceae</taxon>
        <taxon>Alicyclobacillus</taxon>
    </lineage>
</organism>
<dbReference type="InterPro" id="IPR055219">
    <property type="entry name" value="MinC_N_1"/>
</dbReference>